<dbReference type="InterPro" id="IPR036641">
    <property type="entry name" value="HPT_dom_sf"/>
</dbReference>
<keyword evidence="7" id="KW-0547">Nucleotide-binding</keyword>
<dbReference type="Gene3D" id="1.20.120.160">
    <property type="entry name" value="HPT domain"/>
    <property type="match status" value="1"/>
</dbReference>
<dbReference type="SUPFAM" id="SSF47384">
    <property type="entry name" value="Homodimeric domain of signal transducing histidine kinase"/>
    <property type="match status" value="1"/>
</dbReference>
<dbReference type="SMART" id="SM01231">
    <property type="entry name" value="H-kinase_dim"/>
    <property type="match status" value="1"/>
</dbReference>
<keyword evidence="10" id="KW-0902">Two-component regulatory system</keyword>
<dbReference type="InterPro" id="IPR036890">
    <property type="entry name" value="HATPase_C_sf"/>
</dbReference>
<dbReference type="Pfam" id="PF01584">
    <property type="entry name" value="CheW"/>
    <property type="match status" value="1"/>
</dbReference>
<dbReference type="SUPFAM" id="SSF55874">
    <property type="entry name" value="ATPase domain of HSP90 chaperone/DNA topoisomerase II/histidine kinase"/>
    <property type="match status" value="1"/>
</dbReference>
<evidence type="ECO:0000256" key="5">
    <source>
        <dbReference type="ARBA" id="ARBA00022553"/>
    </source>
</evidence>
<evidence type="ECO:0000256" key="2">
    <source>
        <dbReference type="ARBA" id="ARBA00012438"/>
    </source>
</evidence>
<evidence type="ECO:0000259" key="13">
    <source>
        <dbReference type="PROSITE" id="PS50851"/>
    </source>
</evidence>
<keyword evidence="9" id="KW-0067">ATP-binding</keyword>
<proteinExistence type="predicted"/>
<evidence type="ECO:0000313" key="16">
    <source>
        <dbReference type="Proteomes" id="UP000236173"/>
    </source>
</evidence>
<dbReference type="GO" id="GO:0006935">
    <property type="term" value="P:chemotaxis"/>
    <property type="evidence" value="ECO:0007669"/>
    <property type="project" value="UniProtKB-KW"/>
</dbReference>
<dbReference type="InterPro" id="IPR037052">
    <property type="entry name" value="CheA-like_P2_sf"/>
</dbReference>
<feature type="domain" description="Histidine kinase" evidence="12">
    <location>
        <begin position="304"/>
        <end position="509"/>
    </location>
</feature>
<evidence type="ECO:0000256" key="10">
    <source>
        <dbReference type="ARBA" id="ARBA00023012"/>
    </source>
</evidence>
<dbReference type="Gene3D" id="3.30.565.10">
    <property type="entry name" value="Histidine kinase-like ATPase, C-terminal domain"/>
    <property type="match status" value="1"/>
</dbReference>
<dbReference type="InterPro" id="IPR035891">
    <property type="entry name" value="CheY-binding_CheA"/>
</dbReference>
<dbReference type="Gene3D" id="3.30.70.1110">
    <property type="entry name" value="Histidine kinase CheA-like, P2 response regulator-binding domain"/>
    <property type="match status" value="1"/>
</dbReference>
<dbReference type="InterPro" id="IPR005467">
    <property type="entry name" value="His_kinase_dom"/>
</dbReference>
<dbReference type="InterPro" id="IPR010808">
    <property type="entry name" value="CheA_P2-bd"/>
</dbReference>
<feature type="domain" description="CheW-like" evidence="13">
    <location>
        <begin position="511"/>
        <end position="641"/>
    </location>
</feature>
<evidence type="ECO:0000256" key="3">
    <source>
        <dbReference type="ARBA" id="ARBA00021495"/>
    </source>
</evidence>
<dbReference type="InterPro" id="IPR037006">
    <property type="entry name" value="CheA-like_homodim_sf"/>
</dbReference>
<dbReference type="GO" id="GO:0005737">
    <property type="term" value="C:cytoplasm"/>
    <property type="evidence" value="ECO:0007669"/>
    <property type="project" value="InterPro"/>
</dbReference>
<dbReference type="InterPro" id="IPR036061">
    <property type="entry name" value="CheW-like_dom_sf"/>
</dbReference>
<dbReference type="Proteomes" id="UP000236173">
    <property type="component" value="Unassembled WGS sequence"/>
</dbReference>
<dbReference type="InterPro" id="IPR051315">
    <property type="entry name" value="Bact_Chemotaxis_CheA"/>
</dbReference>
<dbReference type="InterPro" id="IPR003594">
    <property type="entry name" value="HATPase_dom"/>
</dbReference>
<feature type="domain" description="HPt" evidence="14">
    <location>
        <begin position="1"/>
        <end position="103"/>
    </location>
</feature>
<reference evidence="16" key="1">
    <citation type="submission" date="2017-09" db="EMBL/GenBank/DDBJ databases">
        <title>Metaegenomics of thermophilic ammonia-oxidizing enrichment culture.</title>
        <authorList>
            <person name="Kato S."/>
            <person name="Suzuki K."/>
        </authorList>
    </citation>
    <scope>NUCLEOTIDE SEQUENCE [LARGE SCALE GENOMIC DNA]</scope>
</reference>
<dbReference type="SUPFAM" id="SSF50341">
    <property type="entry name" value="CheW-like"/>
    <property type="match status" value="1"/>
</dbReference>
<dbReference type="InterPro" id="IPR008207">
    <property type="entry name" value="Sig_transdc_His_kin_Hpt_dom"/>
</dbReference>
<evidence type="ECO:0000256" key="7">
    <source>
        <dbReference type="ARBA" id="ARBA00022741"/>
    </source>
</evidence>
<dbReference type="InterPro" id="IPR036097">
    <property type="entry name" value="HisK_dim/P_sf"/>
</dbReference>
<dbReference type="EMBL" id="BEHT01000036">
    <property type="protein sequence ID" value="GBC99747.1"/>
    <property type="molecule type" value="Genomic_DNA"/>
</dbReference>
<gene>
    <name evidence="15" type="primary">cheA</name>
    <name evidence="15" type="ORF">HRbin17_02278</name>
</gene>
<dbReference type="PROSITE" id="PS50109">
    <property type="entry name" value="HIS_KIN"/>
    <property type="match status" value="1"/>
</dbReference>
<dbReference type="SUPFAM" id="SSF55052">
    <property type="entry name" value="CheY-binding domain of CheA"/>
    <property type="match status" value="1"/>
</dbReference>
<evidence type="ECO:0000256" key="6">
    <source>
        <dbReference type="ARBA" id="ARBA00022679"/>
    </source>
</evidence>
<accession>A0A2H5XF29</accession>
<dbReference type="PROSITE" id="PS50894">
    <property type="entry name" value="HPT"/>
    <property type="match status" value="1"/>
</dbReference>
<organism evidence="15 16">
    <name type="scientific">Candidatus Fervidibacter japonicus</name>
    <dbReference type="NCBI Taxonomy" id="2035412"/>
    <lineage>
        <taxon>Bacteria</taxon>
        <taxon>Candidatus Fervidibacterota</taxon>
        <taxon>Candidatus Fervidibacter</taxon>
    </lineage>
</organism>
<evidence type="ECO:0000256" key="4">
    <source>
        <dbReference type="ARBA" id="ARBA00022500"/>
    </source>
</evidence>
<comment type="catalytic activity">
    <reaction evidence="1">
        <text>ATP + protein L-histidine = ADP + protein N-phospho-L-histidine.</text>
        <dbReference type="EC" id="2.7.13.3"/>
    </reaction>
</comment>
<sequence length="641" mass="69116">MELTPDELALFVAEAEEHIAILEDRLLRLEQEGDAALIAELFRSAHTLKGSAGAAGLTAMSQLAHAMENLLEQVRKGERSVTSDLVDALLAGVDVLRAMVVAVRQKASPPDPSALIRQLSALAERPPSEQSASPPAEPPSLTGEIAATLNIFIKPECPMPAARAFQAYLTMSRFGDVVHLDPPVSEIQVGRAKYRVVAQVLLPDAAALAELVQELSRFDDVVVEVQRQQEGRKVSEIVTAEKAAESPAAAPTELQSVRVSIEQMDALLNLVGELVIERARLERGVKKVTELNGNGIAEELQGVTERVSRIVSQLQEALTRTRMVPLSVVFGRFPRLVRELARSMGKRVQLRIAGEDTEIDRALVEKLNECLVHLVRNALDHGIEPPDERAAAGKPPDGTLEIAASQSEGSVIVVVRDDGRGIDPNKLRRKAVERGWLTDEQAGALSDEEALQLVFRSGFSTKEQVSEVSGRGVGMDAVKAAMEQIGGTVDVHSQVGAGTTVTLRLPLTLAIIPALLVRIGGRLFALPMHSITEVLDLQRADIQVIGQSERVLMLRGNPLPLCSLAHLLGIHDGEGERTAVIVRQRERLVAMGVESVEGKDEIVIKPLGYPLHTLQSFIGATILGDGSIALIVDLNGVVARR</sequence>
<name>A0A2H5XF29_9BACT</name>
<dbReference type="InterPro" id="IPR004358">
    <property type="entry name" value="Sig_transdc_His_kin-like_C"/>
</dbReference>
<dbReference type="EC" id="2.7.13.3" evidence="2"/>
<dbReference type="SUPFAM" id="SSF47226">
    <property type="entry name" value="Histidine-containing phosphotransfer domain, HPT domain"/>
    <property type="match status" value="1"/>
</dbReference>
<dbReference type="AlphaFoldDB" id="A0A2H5XF29"/>
<keyword evidence="6 15" id="KW-0808">Transferase</keyword>
<dbReference type="Pfam" id="PF02518">
    <property type="entry name" value="HATPase_c"/>
    <property type="match status" value="1"/>
</dbReference>
<evidence type="ECO:0000256" key="11">
    <source>
        <dbReference type="PROSITE-ProRule" id="PRU00110"/>
    </source>
</evidence>
<dbReference type="CDD" id="cd16916">
    <property type="entry name" value="HATPase_CheA-like"/>
    <property type="match status" value="1"/>
</dbReference>
<dbReference type="PANTHER" id="PTHR43395:SF1">
    <property type="entry name" value="CHEMOTAXIS PROTEIN CHEA"/>
    <property type="match status" value="1"/>
</dbReference>
<dbReference type="Pfam" id="PF02895">
    <property type="entry name" value="H-kinase_dim"/>
    <property type="match status" value="1"/>
</dbReference>
<feature type="modified residue" description="Phosphohistidine" evidence="11">
    <location>
        <position position="46"/>
    </location>
</feature>
<dbReference type="FunFam" id="3.30.565.10:FF:000016">
    <property type="entry name" value="Chemotaxis protein CheA, putative"/>
    <property type="match status" value="1"/>
</dbReference>
<evidence type="ECO:0000256" key="8">
    <source>
        <dbReference type="ARBA" id="ARBA00022777"/>
    </source>
</evidence>
<protein>
    <recommendedName>
        <fullName evidence="3">Chemotaxis protein CheA</fullName>
        <ecNumber evidence="2">2.7.13.3</ecNumber>
    </recommendedName>
</protein>
<dbReference type="InterPro" id="IPR002545">
    <property type="entry name" value="CheW-lke_dom"/>
</dbReference>
<dbReference type="CDD" id="cd00088">
    <property type="entry name" value="HPT"/>
    <property type="match status" value="1"/>
</dbReference>
<evidence type="ECO:0000313" key="15">
    <source>
        <dbReference type="EMBL" id="GBC99747.1"/>
    </source>
</evidence>
<comment type="caution">
    <text evidence="15">The sequence shown here is derived from an EMBL/GenBank/DDBJ whole genome shotgun (WGS) entry which is preliminary data.</text>
</comment>
<evidence type="ECO:0000256" key="1">
    <source>
        <dbReference type="ARBA" id="ARBA00000085"/>
    </source>
</evidence>
<dbReference type="Gene3D" id="1.10.287.560">
    <property type="entry name" value="Histidine kinase CheA-like, homodimeric domain"/>
    <property type="match status" value="1"/>
</dbReference>
<evidence type="ECO:0000259" key="12">
    <source>
        <dbReference type="PROSITE" id="PS50109"/>
    </source>
</evidence>
<evidence type="ECO:0000259" key="14">
    <source>
        <dbReference type="PROSITE" id="PS50894"/>
    </source>
</evidence>
<dbReference type="GO" id="GO:0005524">
    <property type="term" value="F:ATP binding"/>
    <property type="evidence" value="ECO:0007669"/>
    <property type="project" value="UniProtKB-KW"/>
</dbReference>
<dbReference type="Pfam" id="PF01627">
    <property type="entry name" value="Hpt"/>
    <property type="match status" value="1"/>
</dbReference>
<dbReference type="SMART" id="SM00260">
    <property type="entry name" value="CheW"/>
    <property type="match status" value="1"/>
</dbReference>
<dbReference type="PANTHER" id="PTHR43395">
    <property type="entry name" value="SENSOR HISTIDINE KINASE CHEA"/>
    <property type="match status" value="1"/>
</dbReference>
<dbReference type="Gene3D" id="2.30.30.40">
    <property type="entry name" value="SH3 Domains"/>
    <property type="match status" value="1"/>
</dbReference>
<dbReference type="GO" id="GO:0000155">
    <property type="term" value="F:phosphorelay sensor kinase activity"/>
    <property type="evidence" value="ECO:0007669"/>
    <property type="project" value="InterPro"/>
</dbReference>
<evidence type="ECO:0000256" key="9">
    <source>
        <dbReference type="ARBA" id="ARBA00022840"/>
    </source>
</evidence>
<dbReference type="Pfam" id="PF07194">
    <property type="entry name" value="P2"/>
    <property type="match status" value="1"/>
</dbReference>
<keyword evidence="5 11" id="KW-0597">Phosphoprotein</keyword>
<keyword evidence="8" id="KW-0418">Kinase</keyword>
<dbReference type="InterPro" id="IPR004105">
    <property type="entry name" value="CheA-like_dim"/>
</dbReference>
<dbReference type="PRINTS" id="PR00344">
    <property type="entry name" value="BCTRLSENSOR"/>
</dbReference>
<dbReference type="PROSITE" id="PS50851">
    <property type="entry name" value="CHEW"/>
    <property type="match status" value="1"/>
</dbReference>
<keyword evidence="4" id="KW-0145">Chemotaxis</keyword>
<dbReference type="SMART" id="SM00073">
    <property type="entry name" value="HPT"/>
    <property type="match status" value="1"/>
</dbReference>
<dbReference type="SMART" id="SM00387">
    <property type="entry name" value="HATPase_c"/>
    <property type="match status" value="1"/>
</dbReference>